<evidence type="ECO:0000256" key="6">
    <source>
        <dbReference type="HAMAP-Rule" id="MF_00313"/>
    </source>
</evidence>
<feature type="binding site" evidence="6">
    <location>
        <position position="162"/>
    </location>
    <ligand>
        <name>substrate</name>
    </ligand>
</feature>
<feature type="binding site" evidence="6">
    <location>
        <position position="118"/>
    </location>
    <ligand>
        <name>substrate</name>
    </ligand>
</feature>
<comment type="subunit">
    <text evidence="2 6">Homotetramer.</text>
</comment>
<evidence type="ECO:0000256" key="4">
    <source>
        <dbReference type="ARBA" id="ARBA00022801"/>
    </source>
</evidence>
<keyword evidence="8" id="KW-1185">Reference proteome</keyword>
<evidence type="ECO:0000256" key="5">
    <source>
        <dbReference type="ARBA" id="ARBA00049534"/>
    </source>
</evidence>
<dbReference type="RefSeq" id="WP_306884529.1">
    <property type="nucleotide sequence ID" value="NZ_JAUSUL010000001.1"/>
</dbReference>
<dbReference type="FunFam" id="3.40.710.10:FF:000005">
    <property type="entry name" value="Glutaminase"/>
    <property type="match status" value="1"/>
</dbReference>
<dbReference type="GO" id="GO:0004359">
    <property type="term" value="F:glutaminase activity"/>
    <property type="evidence" value="ECO:0007669"/>
    <property type="project" value="UniProtKB-UniRule"/>
</dbReference>
<dbReference type="GO" id="GO:0006543">
    <property type="term" value="P:L-glutamine catabolic process"/>
    <property type="evidence" value="ECO:0007669"/>
    <property type="project" value="TreeGrafter"/>
</dbReference>
<feature type="binding site" evidence="6">
    <location>
        <position position="245"/>
    </location>
    <ligand>
        <name>substrate</name>
    </ligand>
</feature>
<reference evidence="7" key="1">
    <citation type="submission" date="2023-07" db="EMBL/GenBank/DDBJ databases">
        <title>Genomic Encyclopedia of Type Strains, Phase IV (KMG-IV): sequencing the most valuable type-strain genomes for metagenomic binning, comparative biology and taxonomic classification.</title>
        <authorList>
            <person name="Goeker M."/>
        </authorList>
    </citation>
    <scope>NUCLEOTIDE SEQUENCE</scope>
    <source>
        <strain evidence="7">DSM 21202</strain>
    </source>
</reference>
<dbReference type="Pfam" id="PF04960">
    <property type="entry name" value="Glutaminase"/>
    <property type="match status" value="1"/>
</dbReference>
<dbReference type="AlphaFoldDB" id="A0AAE4AT81"/>
<evidence type="ECO:0000256" key="2">
    <source>
        <dbReference type="ARBA" id="ARBA00011881"/>
    </source>
</evidence>
<comment type="catalytic activity">
    <reaction evidence="5 6">
        <text>L-glutamine + H2O = L-glutamate + NH4(+)</text>
        <dbReference type="Rhea" id="RHEA:15889"/>
        <dbReference type="ChEBI" id="CHEBI:15377"/>
        <dbReference type="ChEBI" id="CHEBI:28938"/>
        <dbReference type="ChEBI" id="CHEBI:29985"/>
        <dbReference type="ChEBI" id="CHEBI:58359"/>
        <dbReference type="EC" id="3.5.1.2"/>
    </reaction>
</comment>
<proteinExistence type="inferred from homology"/>
<keyword evidence="6" id="KW-0007">Acetylation</keyword>
<dbReference type="InterPro" id="IPR015868">
    <property type="entry name" value="Glutaminase"/>
</dbReference>
<dbReference type="SUPFAM" id="SSF56601">
    <property type="entry name" value="beta-lactamase/transpeptidase-like"/>
    <property type="match status" value="1"/>
</dbReference>
<feature type="binding site" evidence="6">
    <location>
        <position position="263"/>
    </location>
    <ligand>
        <name>substrate</name>
    </ligand>
</feature>
<feature type="binding site" evidence="6">
    <location>
        <position position="68"/>
    </location>
    <ligand>
        <name>substrate</name>
    </ligand>
</feature>
<feature type="binding site" evidence="6">
    <location>
        <position position="169"/>
    </location>
    <ligand>
        <name>substrate</name>
    </ligand>
</feature>
<dbReference type="HAMAP" id="MF_00313">
    <property type="entry name" value="Glutaminase"/>
    <property type="match status" value="1"/>
</dbReference>
<keyword evidence="4 6" id="KW-0378">Hydrolase</keyword>
<accession>A0AAE4AT81</accession>
<protein>
    <recommendedName>
        <fullName evidence="3 6">Glutaminase</fullName>
        <ecNumber evidence="3 6">3.5.1.2</ecNumber>
    </recommendedName>
</protein>
<dbReference type="EC" id="3.5.1.2" evidence="3 6"/>
<dbReference type="Gene3D" id="3.40.710.10">
    <property type="entry name" value="DD-peptidase/beta-lactamase superfamily"/>
    <property type="match status" value="1"/>
</dbReference>
<dbReference type="NCBIfam" id="NF002133">
    <property type="entry name" value="PRK00971.1-2"/>
    <property type="match status" value="1"/>
</dbReference>
<organism evidence="7 8">
    <name type="scientific">Amorphus orientalis</name>
    <dbReference type="NCBI Taxonomy" id="649198"/>
    <lineage>
        <taxon>Bacteria</taxon>
        <taxon>Pseudomonadati</taxon>
        <taxon>Pseudomonadota</taxon>
        <taxon>Alphaproteobacteria</taxon>
        <taxon>Hyphomicrobiales</taxon>
        <taxon>Amorphaceae</taxon>
        <taxon>Amorphus</taxon>
    </lineage>
</organism>
<dbReference type="NCBIfam" id="TIGR03814">
    <property type="entry name" value="Gln_ase"/>
    <property type="match status" value="1"/>
</dbReference>
<comment type="caution">
    <text evidence="7">The sequence shown here is derived from an EMBL/GenBank/DDBJ whole genome shotgun (WGS) entry which is preliminary data.</text>
</comment>
<evidence type="ECO:0000313" key="8">
    <source>
        <dbReference type="Proteomes" id="UP001229244"/>
    </source>
</evidence>
<dbReference type="PANTHER" id="PTHR12544">
    <property type="entry name" value="GLUTAMINASE"/>
    <property type="match status" value="1"/>
</dbReference>
<gene>
    <name evidence="6" type="primary">glsA</name>
    <name evidence="7" type="ORF">J2S73_001181</name>
</gene>
<dbReference type="PANTHER" id="PTHR12544:SF29">
    <property type="entry name" value="GLUTAMINASE"/>
    <property type="match status" value="1"/>
</dbReference>
<sequence length="309" mass="32754">MNGEASALAPLLAEIANDAPRYYGQGRVNTSIPKLAAVDPNQFAIAVATLDGDVATAGSANVPFSIQSISKVFSLCLALSYVGEDLWDRVGRNPSGMRFNSLTRVELEKGRPANPFVNPGALVVADCLVERAATPIHTFVGYLRKFAKSARIGIDYDVARSELSMAFRNFAAASLLKDYGNLHGDPNGIVYAYTHFCAATMSCVELARAALPLANEGRDPATGQELLPPGRSRRINALMLTCGLYDAAGDFAYRVGLPAKSGVGGAIVAVVPNRMAISVWSPELDELGNSVAGFAALERLAREADLSVF</sequence>
<dbReference type="GO" id="GO:0006537">
    <property type="term" value="P:glutamate biosynthetic process"/>
    <property type="evidence" value="ECO:0007669"/>
    <property type="project" value="TreeGrafter"/>
</dbReference>
<feature type="binding site" evidence="6">
    <location>
        <position position="193"/>
    </location>
    <ligand>
        <name>substrate</name>
    </ligand>
</feature>
<evidence type="ECO:0000313" key="7">
    <source>
        <dbReference type="EMBL" id="MDQ0314744.1"/>
    </source>
</evidence>
<name>A0AAE4AT81_9HYPH</name>
<dbReference type="InterPro" id="IPR012338">
    <property type="entry name" value="Beta-lactam/transpept-like"/>
</dbReference>
<dbReference type="Proteomes" id="UP001229244">
    <property type="component" value="Unassembled WGS sequence"/>
</dbReference>
<evidence type="ECO:0000256" key="3">
    <source>
        <dbReference type="ARBA" id="ARBA00012918"/>
    </source>
</evidence>
<dbReference type="EMBL" id="JAUSUL010000001">
    <property type="protein sequence ID" value="MDQ0314744.1"/>
    <property type="molecule type" value="Genomic_DNA"/>
</dbReference>
<evidence type="ECO:0000256" key="1">
    <source>
        <dbReference type="ARBA" id="ARBA00011076"/>
    </source>
</evidence>
<comment type="similarity">
    <text evidence="1 6">Belongs to the glutaminase family.</text>
</comment>